<accession>A0A9N8D2B1</accession>
<sequence length="193" mass="22267">MALAPESYQRAGLQLLPNGHAWDKNPNSNLAKLMLASGAELSRVDFINGSLLEEIYADRAFILLDDWEDFTGLPDCNIDKESAIADRRKAVKSKLVILGSLCLSFFEQLAAERGYDIKLEERFPHHCLRTCHYPIYPEENWFRIYVHVDEQLTHLSTVIDNCQQRLRIVNAADLECLLERYTPAETEFIFIYE</sequence>
<reference evidence="1" key="1">
    <citation type="submission" date="2020-05" db="EMBL/GenBank/DDBJ databases">
        <authorList>
            <person name="Delgado-Blas J."/>
        </authorList>
    </citation>
    <scope>NUCLEOTIDE SEQUENCE</scope>
    <source>
        <strain evidence="1">BB1453</strain>
    </source>
</reference>
<organism evidence="1 2">
    <name type="scientific">Providencia rettgeri</name>
    <dbReference type="NCBI Taxonomy" id="587"/>
    <lineage>
        <taxon>Bacteria</taxon>
        <taxon>Pseudomonadati</taxon>
        <taxon>Pseudomonadota</taxon>
        <taxon>Gammaproteobacteria</taxon>
        <taxon>Enterobacterales</taxon>
        <taxon>Morganellaceae</taxon>
        <taxon>Providencia</taxon>
    </lineage>
</organism>
<dbReference type="EMBL" id="CAHPSF010000013">
    <property type="protein sequence ID" value="CAB5713103.1"/>
    <property type="molecule type" value="Genomic_DNA"/>
</dbReference>
<evidence type="ECO:0000313" key="1">
    <source>
        <dbReference type="EMBL" id="CAB5713103.1"/>
    </source>
</evidence>
<proteinExistence type="predicted"/>
<name>A0A9N8D2B1_PRORE</name>
<gene>
    <name evidence="1" type="ORF">GHA_03810</name>
</gene>
<dbReference type="AlphaFoldDB" id="A0A9N8D2B1"/>
<protein>
    <submittedName>
        <fullName evidence="1">Uncharacterized protein conserved in bacteria (DUF2313)</fullName>
    </submittedName>
</protein>
<comment type="caution">
    <text evidence="1">The sequence shown here is derived from an EMBL/GenBank/DDBJ whole genome shotgun (WGS) entry which is preliminary data.</text>
</comment>
<dbReference type="Pfam" id="PF10076">
    <property type="entry name" value="Phage_Mu_Gp48"/>
    <property type="match status" value="1"/>
</dbReference>
<dbReference type="Proteomes" id="UP000834611">
    <property type="component" value="Unassembled WGS sequence"/>
</dbReference>
<evidence type="ECO:0000313" key="2">
    <source>
        <dbReference type="Proteomes" id="UP000834611"/>
    </source>
</evidence>
<dbReference type="RefSeq" id="WP_239407277.1">
    <property type="nucleotide sequence ID" value="NZ_CAHPRV010000003.1"/>
</dbReference>
<dbReference type="InterPro" id="IPR018755">
    <property type="entry name" value="Phage_Mu_Gp48"/>
</dbReference>